<evidence type="ECO:0000259" key="8">
    <source>
        <dbReference type="PROSITE" id="PS51007"/>
    </source>
</evidence>
<keyword evidence="3 6" id="KW-0479">Metal-binding</keyword>
<evidence type="ECO:0000256" key="7">
    <source>
        <dbReference type="SAM" id="SignalP"/>
    </source>
</evidence>
<dbReference type="SUPFAM" id="SSF46626">
    <property type="entry name" value="Cytochrome c"/>
    <property type="match status" value="1"/>
</dbReference>
<evidence type="ECO:0000256" key="2">
    <source>
        <dbReference type="ARBA" id="ARBA00022617"/>
    </source>
</evidence>
<feature type="binding site" description="covalent" evidence="6">
    <location>
        <position position="36"/>
    </location>
    <ligand>
        <name>heme c</name>
        <dbReference type="ChEBI" id="CHEBI:61717"/>
    </ligand>
</feature>
<dbReference type="OrthoDB" id="9814063at2"/>
<evidence type="ECO:0000256" key="6">
    <source>
        <dbReference type="PIRSR" id="PIRSR602324-1"/>
    </source>
</evidence>
<dbReference type="Proteomes" id="UP000277294">
    <property type="component" value="Unassembled WGS sequence"/>
</dbReference>
<protein>
    <submittedName>
        <fullName evidence="9">Cytochrome c-552</fullName>
    </submittedName>
</protein>
<dbReference type="InterPro" id="IPR002324">
    <property type="entry name" value="Cyt_c_ID"/>
</dbReference>
<evidence type="ECO:0000256" key="4">
    <source>
        <dbReference type="ARBA" id="ARBA00022982"/>
    </source>
</evidence>
<feature type="binding site" description="covalent" evidence="6">
    <location>
        <position position="40"/>
    </location>
    <ligand>
        <name>heme c</name>
        <dbReference type="ChEBI" id="CHEBI:61717"/>
    </ligand>
</feature>
<reference evidence="9 10" key="1">
    <citation type="submission" date="2018-10" db="EMBL/GenBank/DDBJ databases">
        <authorList>
            <person name="Criscuolo A."/>
        </authorList>
    </citation>
    <scope>NUCLEOTIDE SEQUENCE [LARGE SCALE GENOMIC DNA]</scope>
    <source>
        <strain evidence="9">DnA1</strain>
    </source>
</reference>
<evidence type="ECO:0000256" key="1">
    <source>
        <dbReference type="ARBA" id="ARBA00022448"/>
    </source>
</evidence>
<keyword evidence="5 6" id="KW-0408">Iron</keyword>
<dbReference type="PROSITE" id="PS51007">
    <property type="entry name" value="CYTC"/>
    <property type="match status" value="1"/>
</dbReference>
<organism evidence="9 10">
    <name type="scientific">Pigmentiphaga humi</name>
    <dbReference type="NCBI Taxonomy" id="2478468"/>
    <lineage>
        <taxon>Bacteria</taxon>
        <taxon>Pseudomonadati</taxon>
        <taxon>Pseudomonadota</taxon>
        <taxon>Betaproteobacteria</taxon>
        <taxon>Burkholderiales</taxon>
        <taxon>Alcaligenaceae</taxon>
        <taxon>Pigmentiphaga</taxon>
    </lineage>
</organism>
<keyword evidence="1" id="KW-0813">Transport</keyword>
<feature type="binding site" description="covalent" evidence="6">
    <location>
        <position position="85"/>
    </location>
    <ligand>
        <name>heme c</name>
        <dbReference type="ChEBI" id="CHEBI:61717"/>
    </ligand>
</feature>
<keyword evidence="4" id="KW-0249">Electron transport</keyword>
<dbReference type="GO" id="GO:0005506">
    <property type="term" value="F:iron ion binding"/>
    <property type="evidence" value="ECO:0007669"/>
    <property type="project" value="InterPro"/>
</dbReference>
<proteinExistence type="predicted"/>
<dbReference type="GO" id="GO:0009055">
    <property type="term" value="F:electron transfer activity"/>
    <property type="evidence" value="ECO:0007669"/>
    <property type="project" value="InterPro"/>
</dbReference>
<gene>
    <name evidence="9" type="ORF">PIGHUM_02228</name>
</gene>
<dbReference type="Pfam" id="PF00034">
    <property type="entry name" value="Cytochrom_C"/>
    <property type="match status" value="1"/>
</dbReference>
<name>A0A3P4B2N9_9BURK</name>
<feature type="signal peptide" evidence="7">
    <location>
        <begin position="1"/>
        <end position="23"/>
    </location>
</feature>
<feature type="chain" id="PRO_5018116496" evidence="7">
    <location>
        <begin position="24"/>
        <end position="108"/>
    </location>
</feature>
<dbReference type="InterPro" id="IPR009056">
    <property type="entry name" value="Cyt_c-like_dom"/>
</dbReference>
<dbReference type="RefSeq" id="WP_124079665.1">
    <property type="nucleotide sequence ID" value="NZ_UWPJ01000017.1"/>
</dbReference>
<keyword evidence="7" id="KW-0732">Signal</keyword>
<keyword evidence="2 6" id="KW-0349">Heme</keyword>
<dbReference type="AlphaFoldDB" id="A0A3P4B2N9"/>
<evidence type="ECO:0000256" key="3">
    <source>
        <dbReference type="ARBA" id="ARBA00022723"/>
    </source>
</evidence>
<feature type="domain" description="Cytochrome c" evidence="8">
    <location>
        <begin position="22"/>
        <end position="107"/>
    </location>
</feature>
<evidence type="ECO:0000313" key="10">
    <source>
        <dbReference type="Proteomes" id="UP000277294"/>
    </source>
</evidence>
<dbReference type="InterPro" id="IPR036909">
    <property type="entry name" value="Cyt_c-like_dom_sf"/>
</dbReference>
<keyword evidence="10" id="KW-1185">Reference proteome</keyword>
<sequence>MSVRPIRLGALLALLVLHMAAGAQTTGPDLIHSKNCLGCHRVDAKRVGPSYQNVAQRYANDPEAVDKLTRSILRGSFKKWGAIPMPAQTNVSEAEARQLAQWILTLKP</sequence>
<dbReference type="EMBL" id="UWPJ01000017">
    <property type="protein sequence ID" value="VCU70161.1"/>
    <property type="molecule type" value="Genomic_DNA"/>
</dbReference>
<dbReference type="GO" id="GO:0020037">
    <property type="term" value="F:heme binding"/>
    <property type="evidence" value="ECO:0007669"/>
    <property type="project" value="InterPro"/>
</dbReference>
<accession>A0A3P4B2N9</accession>
<evidence type="ECO:0000313" key="9">
    <source>
        <dbReference type="EMBL" id="VCU70161.1"/>
    </source>
</evidence>
<evidence type="ECO:0000256" key="5">
    <source>
        <dbReference type="ARBA" id="ARBA00023004"/>
    </source>
</evidence>
<comment type="PTM">
    <text evidence="6">Binds 1 heme c group covalently per subunit.</text>
</comment>
<dbReference type="PRINTS" id="PR00606">
    <property type="entry name" value="CYTCHROMECID"/>
</dbReference>
<dbReference type="Gene3D" id="1.10.760.10">
    <property type="entry name" value="Cytochrome c-like domain"/>
    <property type="match status" value="1"/>
</dbReference>